<dbReference type="PANTHER" id="PTHR34986">
    <property type="entry name" value="EVOLVED BETA-GALACTOSIDASE SUBUNIT BETA"/>
    <property type="match status" value="1"/>
</dbReference>
<gene>
    <name evidence="1" type="ORF">SAMN05444401_0938</name>
</gene>
<dbReference type="AlphaFoldDB" id="A0A1M6BYE4"/>
<evidence type="ECO:0000313" key="2">
    <source>
        <dbReference type="Proteomes" id="UP000184080"/>
    </source>
</evidence>
<dbReference type="RefSeq" id="WP_073004088.1">
    <property type="nucleotide sequence ID" value="NZ_FQZO01000001.1"/>
</dbReference>
<dbReference type="NCBIfam" id="TIGR00022">
    <property type="entry name" value="YhcH/YjgK/YiaL family protein"/>
    <property type="match status" value="1"/>
</dbReference>
<dbReference type="PANTHER" id="PTHR34986:SF1">
    <property type="entry name" value="PROTEIN YIAL"/>
    <property type="match status" value="1"/>
</dbReference>
<dbReference type="Proteomes" id="UP000184080">
    <property type="component" value="Unassembled WGS sequence"/>
</dbReference>
<reference evidence="1 2" key="1">
    <citation type="submission" date="2016-11" db="EMBL/GenBank/DDBJ databases">
        <authorList>
            <person name="Jaros S."/>
            <person name="Januszkiewicz K."/>
            <person name="Wedrychowicz H."/>
        </authorList>
    </citation>
    <scope>NUCLEOTIDE SEQUENCE [LARGE SCALE GENOMIC DNA]</scope>
    <source>
        <strain evidence="1 2">DSM 21864</strain>
    </source>
</reference>
<protein>
    <submittedName>
        <fullName evidence="1">YhcH/YjgK/YiaL family protein</fullName>
    </submittedName>
</protein>
<dbReference type="Pfam" id="PF04074">
    <property type="entry name" value="DUF386"/>
    <property type="match status" value="1"/>
</dbReference>
<keyword evidence="2" id="KW-1185">Reference proteome</keyword>
<dbReference type="InterPro" id="IPR037012">
    <property type="entry name" value="NanQ/TabA/YiaL_sf"/>
</dbReference>
<evidence type="ECO:0000313" key="1">
    <source>
        <dbReference type="EMBL" id="SHI53750.1"/>
    </source>
</evidence>
<dbReference type="Gene3D" id="2.60.120.370">
    <property type="entry name" value="YhcH/YjgK/YiaL"/>
    <property type="match status" value="1"/>
</dbReference>
<proteinExistence type="predicted"/>
<name>A0A1M6BYE4_9CLOT</name>
<dbReference type="SUPFAM" id="SSF51197">
    <property type="entry name" value="Clavaminate synthase-like"/>
    <property type="match status" value="1"/>
</dbReference>
<dbReference type="InterPro" id="IPR004375">
    <property type="entry name" value="NanQ/TabA/YiaL"/>
</dbReference>
<organism evidence="1 2">
    <name type="scientific">Clostridium amylolyticum</name>
    <dbReference type="NCBI Taxonomy" id="1121298"/>
    <lineage>
        <taxon>Bacteria</taxon>
        <taxon>Bacillati</taxon>
        <taxon>Bacillota</taxon>
        <taxon>Clostridia</taxon>
        <taxon>Eubacteriales</taxon>
        <taxon>Clostridiaceae</taxon>
        <taxon>Clostridium</taxon>
    </lineage>
</organism>
<dbReference type="GO" id="GO:0005829">
    <property type="term" value="C:cytosol"/>
    <property type="evidence" value="ECO:0007669"/>
    <property type="project" value="TreeGrafter"/>
</dbReference>
<dbReference type="STRING" id="1121298.SAMN05444401_0938"/>
<sequence>MVYGNIDNWENYQCLNENFNKAFQFLINNDLKELPVGRYDIYGEEVFAMVQEYDTKDEEEGKYEAHKKYIDIQYMVQGEEKVGYAFVENIETCLPYDSEKDFMLLEGKKEFFFLREKEFYIFFPEDAHMPGIAKGNKTRVKKVVIKVKAQ</sequence>
<accession>A0A1M6BYE4</accession>
<dbReference type="EMBL" id="FQZO01000001">
    <property type="protein sequence ID" value="SHI53750.1"/>
    <property type="molecule type" value="Genomic_DNA"/>
</dbReference>